<comment type="caution">
    <text evidence="1">The sequence shown here is derived from an EMBL/GenBank/DDBJ whole genome shotgun (WGS) entry which is preliminary data.</text>
</comment>
<sequence>MWLTLFHMFSLQGHLEKLIRAFVFACVNHKSRHSVYVHGHRTSELYYENTFHKIEDDLNDFVKKKMDYWKEQLKNDRISKASMHSSVWFAAENFRKIANDKKLLIIVTGGEQLSEGGTLARKLKEEEGVRVEVFGIFSGENDPVYRRYGDDTPFLIRNLEHENPADLYTTAVGNGDDDDGYVKTSPDLSIQFGGTTGFYRVTG</sequence>
<dbReference type="EMBL" id="JARK01000314">
    <property type="protein sequence ID" value="EYC38482.1"/>
    <property type="molecule type" value="Genomic_DNA"/>
</dbReference>
<reference evidence="2" key="1">
    <citation type="journal article" date="2015" name="Nat. Genet.">
        <title>The genome and transcriptome of the zoonotic hookworm Ancylostoma ceylanicum identify infection-specific gene families.</title>
        <authorList>
            <person name="Schwarz E.M."/>
            <person name="Hu Y."/>
            <person name="Antoshechkin I."/>
            <person name="Miller M.M."/>
            <person name="Sternberg P.W."/>
            <person name="Aroian R.V."/>
        </authorList>
    </citation>
    <scope>NUCLEOTIDE SEQUENCE</scope>
    <source>
        <strain evidence="2">HY135</strain>
    </source>
</reference>
<name>A0A016WGT3_9BILA</name>
<organism evidence="1 2">
    <name type="scientific">Ancylostoma ceylanicum</name>
    <dbReference type="NCBI Taxonomy" id="53326"/>
    <lineage>
        <taxon>Eukaryota</taxon>
        <taxon>Metazoa</taxon>
        <taxon>Ecdysozoa</taxon>
        <taxon>Nematoda</taxon>
        <taxon>Chromadorea</taxon>
        <taxon>Rhabditida</taxon>
        <taxon>Rhabditina</taxon>
        <taxon>Rhabditomorpha</taxon>
        <taxon>Strongyloidea</taxon>
        <taxon>Ancylostomatidae</taxon>
        <taxon>Ancylostomatinae</taxon>
        <taxon>Ancylostoma</taxon>
    </lineage>
</organism>
<accession>A0A016WGT3</accession>
<evidence type="ECO:0000313" key="2">
    <source>
        <dbReference type="Proteomes" id="UP000024635"/>
    </source>
</evidence>
<dbReference type="AlphaFoldDB" id="A0A016WGT3"/>
<evidence type="ECO:0000313" key="1">
    <source>
        <dbReference type="EMBL" id="EYC38482.1"/>
    </source>
</evidence>
<dbReference type="Proteomes" id="UP000024635">
    <property type="component" value="Unassembled WGS sequence"/>
</dbReference>
<keyword evidence="2" id="KW-1185">Reference proteome</keyword>
<gene>
    <name evidence="1" type="primary">Acey_s0714.g1758</name>
    <name evidence="1" type="ORF">Y032_0714g1758</name>
</gene>
<protein>
    <submittedName>
        <fullName evidence="1">Uncharacterized protein</fullName>
    </submittedName>
</protein>
<dbReference type="OrthoDB" id="5857916at2759"/>
<proteinExistence type="predicted"/>